<dbReference type="Pfam" id="PF08592">
    <property type="entry name" value="Anthrone_oxy"/>
    <property type="match status" value="1"/>
</dbReference>
<dbReference type="RefSeq" id="WP_301129918.1">
    <property type="nucleotide sequence ID" value="NZ_JAUHPV010000009.1"/>
</dbReference>
<accession>A0ABT8G4J2</accession>
<dbReference type="Proteomes" id="UP001172738">
    <property type="component" value="Unassembled WGS sequence"/>
</dbReference>
<dbReference type="InterPro" id="IPR013901">
    <property type="entry name" value="Anthrone_oxy"/>
</dbReference>
<feature type="signal peptide" evidence="2">
    <location>
        <begin position="1"/>
        <end position="16"/>
    </location>
</feature>
<dbReference type="EMBL" id="JAUHPV010000009">
    <property type="protein sequence ID" value="MDN4473932.1"/>
    <property type="molecule type" value="Genomic_DNA"/>
</dbReference>
<evidence type="ECO:0000313" key="3">
    <source>
        <dbReference type="EMBL" id="MDN4473932.1"/>
    </source>
</evidence>
<keyword evidence="2" id="KW-0732">Signal</keyword>
<evidence type="ECO:0000313" key="4">
    <source>
        <dbReference type="Proteomes" id="UP001172738"/>
    </source>
</evidence>
<organism evidence="3 4">
    <name type="scientific">Demequina zhanjiangensis</name>
    <dbReference type="NCBI Taxonomy" id="3051659"/>
    <lineage>
        <taxon>Bacteria</taxon>
        <taxon>Bacillati</taxon>
        <taxon>Actinomycetota</taxon>
        <taxon>Actinomycetes</taxon>
        <taxon>Micrococcales</taxon>
        <taxon>Demequinaceae</taxon>
        <taxon>Demequina</taxon>
    </lineage>
</organism>
<keyword evidence="1" id="KW-0812">Transmembrane</keyword>
<comment type="caution">
    <text evidence="3">The sequence shown here is derived from an EMBL/GenBank/DDBJ whole genome shotgun (WGS) entry which is preliminary data.</text>
</comment>
<gene>
    <name evidence="3" type="ORF">QQX04_13100</name>
</gene>
<keyword evidence="1" id="KW-0472">Membrane</keyword>
<name>A0ABT8G4J2_9MICO</name>
<feature type="transmembrane region" description="Helical" evidence="1">
    <location>
        <begin position="83"/>
        <end position="105"/>
    </location>
</feature>
<keyword evidence="1" id="KW-1133">Transmembrane helix</keyword>
<reference evidence="3" key="1">
    <citation type="submission" date="2023-06" db="EMBL/GenBank/DDBJ databases">
        <title>SYSU T00b26.</title>
        <authorList>
            <person name="Gao L."/>
            <person name="Fang B.-Z."/>
            <person name="Li W.-J."/>
        </authorList>
    </citation>
    <scope>NUCLEOTIDE SEQUENCE</scope>
    <source>
        <strain evidence="3">SYSU T00b26</strain>
    </source>
</reference>
<feature type="chain" id="PRO_5047020888" evidence="2">
    <location>
        <begin position="17"/>
        <end position="154"/>
    </location>
</feature>
<protein>
    <submittedName>
        <fullName evidence="3">DUF1772 domain-containing protein</fullName>
    </submittedName>
</protein>
<evidence type="ECO:0000256" key="2">
    <source>
        <dbReference type="SAM" id="SignalP"/>
    </source>
</evidence>
<keyword evidence="4" id="KW-1185">Reference proteome</keyword>
<feature type="transmembrane region" description="Helical" evidence="1">
    <location>
        <begin position="56"/>
        <end position="76"/>
    </location>
</feature>
<sequence>MQALTTVALGTAAAFAAVNAGSFAAFSTFVMPALKDVGAPTGSSAMRAINVTAPRPFALTLPLGLLAGAGAAVLAFRSGPDAGWWASVGAVGAVGMTAITAAANIPLNNRLERWTPRDDAEWRGWVRPWTRANSARTTVGLGSVVAFVVSAALS</sequence>
<evidence type="ECO:0000256" key="1">
    <source>
        <dbReference type="SAM" id="Phobius"/>
    </source>
</evidence>
<proteinExistence type="predicted"/>